<keyword evidence="1" id="KW-0812">Transmembrane</keyword>
<name>A0A512PLE6_9LACO</name>
<accession>A0A512PLE6</accession>
<gene>
    <name evidence="2" type="ORF">LRA02_08800</name>
</gene>
<organism evidence="2 3">
    <name type="scientific">Lentilactobacillus rapi</name>
    <dbReference type="NCBI Taxonomy" id="481723"/>
    <lineage>
        <taxon>Bacteria</taxon>
        <taxon>Bacillati</taxon>
        <taxon>Bacillota</taxon>
        <taxon>Bacilli</taxon>
        <taxon>Lactobacillales</taxon>
        <taxon>Lactobacillaceae</taxon>
        <taxon>Lentilactobacillus</taxon>
    </lineage>
</organism>
<dbReference type="EMBL" id="BKAM01000007">
    <property type="protein sequence ID" value="GEP72012.1"/>
    <property type="molecule type" value="Genomic_DNA"/>
</dbReference>
<reference evidence="2 3" key="1">
    <citation type="submission" date="2019-07" db="EMBL/GenBank/DDBJ databases">
        <title>Whole genome shotgun sequence of Lactobacillus rapi NBRC 109618.</title>
        <authorList>
            <person name="Hosoyama A."/>
            <person name="Uohara A."/>
            <person name="Ohji S."/>
            <person name="Ichikawa N."/>
        </authorList>
    </citation>
    <scope>NUCLEOTIDE SEQUENCE [LARGE SCALE GENOMIC DNA]</scope>
    <source>
        <strain evidence="2 3">NBRC 109618</strain>
    </source>
</reference>
<dbReference type="AlphaFoldDB" id="A0A512PLE6"/>
<dbReference type="Proteomes" id="UP000321569">
    <property type="component" value="Unassembled WGS sequence"/>
</dbReference>
<protein>
    <submittedName>
        <fullName evidence="2">Uncharacterized protein</fullName>
    </submittedName>
</protein>
<feature type="transmembrane region" description="Helical" evidence="1">
    <location>
        <begin position="35"/>
        <end position="55"/>
    </location>
</feature>
<feature type="transmembrane region" description="Helical" evidence="1">
    <location>
        <begin position="6"/>
        <end position="23"/>
    </location>
</feature>
<keyword evidence="1" id="KW-1133">Transmembrane helix</keyword>
<evidence type="ECO:0000256" key="1">
    <source>
        <dbReference type="SAM" id="Phobius"/>
    </source>
</evidence>
<evidence type="ECO:0000313" key="2">
    <source>
        <dbReference type="EMBL" id="GEP72012.1"/>
    </source>
</evidence>
<sequence length="56" mass="6143">MRLIIASIMISIDVAVILLQLVLAVRKECQLQPTLFLLVISLAGFSIGMAIYVLIN</sequence>
<keyword evidence="1" id="KW-0472">Membrane</keyword>
<comment type="caution">
    <text evidence="2">The sequence shown here is derived from an EMBL/GenBank/DDBJ whole genome shotgun (WGS) entry which is preliminary data.</text>
</comment>
<evidence type="ECO:0000313" key="3">
    <source>
        <dbReference type="Proteomes" id="UP000321569"/>
    </source>
</evidence>
<proteinExistence type="predicted"/>